<dbReference type="SUPFAM" id="SSF56752">
    <property type="entry name" value="D-aminoacid aminotransferase-like PLP-dependent enzymes"/>
    <property type="match status" value="1"/>
</dbReference>
<name>A0A1Y5IRN3_OSTTA</name>
<dbReference type="InterPro" id="IPR001544">
    <property type="entry name" value="Aminotrans_IV"/>
</dbReference>
<reference evidence="11" key="1">
    <citation type="submission" date="2017-04" db="EMBL/GenBank/DDBJ databases">
        <title>Population genomics of picophytoplankton unveils novel chromosome hypervariability.</title>
        <authorList>
            <consortium name="DOE Joint Genome Institute"/>
            <person name="Blanc-Mathieu R."/>
            <person name="Krasovec M."/>
            <person name="Hebrard M."/>
            <person name="Yau S."/>
            <person name="Desgranges E."/>
            <person name="Martin J."/>
            <person name="Schackwitz W."/>
            <person name="Kuo A."/>
            <person name="Salin G."/>
            <person name="Donnadieu C."/>
            <person name="Desdevises Y."/>
            <person name="Sanchez-Ferandin S."/>
            <person name="Moreau H."/>
            <person name="Rivals E."/>
            <person name="Grigoriev I.V."/>
            <person name="Grimsley N."/>
            <person name="Eyre-Walker A."/>
            <person name="Piganeau G."/>
        </authorList>
    </citation>
    <scope>NUCLEOTIDE SEQUENCE [LARGE SCALE GENOMIC DNA]</scope>
    <source>
        <strain evidence="11">RCC 1115</strain>
    </source>
</reference>
<comment type="catalytic activity">
    <reaction evidence="9">
        <text>L-leucine + 2-oxoglutarate = 4-methyl-2-oxopentanoate + L-glutamate</text>
        <dbReference type="Rhea" id="RHEA:18321"/>
        <dbReference type="ChEBI" id="CHEBI:16810"/>
        <dbReference type="ChEBI" id="CHEBI:17865"/>
        <dbReference type="ChEBI" id="CHEBI:29985"/>
        <dbReference type="ChEBI" id="CHEBI:57427"/>
        <dbReference type="EC" id="2.6.1.42"/>
    </reaction>
</comment>
<evidence type="ECO:0000256" key="8">
    <source>
        <dbReference type="RuleBase" id="RU004516"/>
    </source>
</evidence>
<gene>
    <name evidence="11" type="ORF">BE221DRAFT_188973</name>
</gene>
<dbReference type="EMBL" id="KZ155771">
    <property type="protein sequence ID" value="OUS49655.1"/>
    <property type="molecule type" value="Genomic_DNA"/>
</dbReference>
<evidence type="ECO:0000256" key="10">
    <source>
        <dbReference type="SAM" id="MobiDB-lite"/>
    </source>
</evidence>
<dbReference type="CDD" id="cd01557">
    <property type="entry name" value="BCAT_beta_family"/>
    <property type="match status" value="1"/>
</dbReference>
<keyword evidence="3 9" id="KW-0032">Aminotransferase</keyword>
<keyword evidence="9" id="KW-0028">Amino-acid biosynthesis</keyword>
<dbReference type="InterPro" id="IPR005786">
    <property type="entry name" value="B_amino_transII"/>
</dbReference>
<dbReference type="PROSITE" id="PS00770">
    <property type="entry name" value="AA_TRANSFER_CLASS_4"/>
    <property type="match status" value="1"/>
</dbReference>
<dbReference type="Gene3D" id="3.20.10.10">
    <property type="entry name" value="D-amino Acid Aminotransferase, subunit A, domain 2"/>
    <property type="match status" value="1"/>
</dbReference>
<dbReference type="InterPro" id="IPR036038">
    <property type="entry name" value="Aminotransferase-like"/>
</dbReference>
<keyword evidence="4 9" id="KW-0808">Transferase</keyword>
<dbReference type="GO" id="GO:0008652">
    <property type="term" value="P:amino acid biosynthetic process"/>
    <property type="evidence" value="ECO:0007669"/>
    <property type="project" value="UniProtKB-KW"/>
</dbReference>
<evidence type="ECO:0000256" key="2">
    <source>
        <dbReference type="ARBA" id="ARBA00009320"/>
    </source>
</evidence>
<dbReference type="InterPro" id="IPR018300">
    <property type="entry name" value="Aminotrans_IV_CS"/>
</dbReference>
<dbReference type="GO" id="GO:0052655">
    <property type="term" value="F:L-valine-2-oxoglutarate transaminase activity"/>
    <property type="evidence" value="ECO:0007669"/>
    <property type="project" value="RHEA"/>
</dbReference>
<sequence length="384" mass="41252">MLSTPRARVAPRAARATPGAGRRGEGSRRIGRARAVSEPKPASEIDWNAIGFGLTPTSHMFVATCDLGGTWSAGEVVPFGNLSLSPAAAVLNYGQGVFEGMKAFRTKDDELLVFRPDENAARCEEGSLRMSMPPVPRDLFQKAVMKTISANADYVPPVGLGSLYLRPLLIGTGAILGLGPAPSYTFLVYCSPVASYFKGGQLTPIDLTVEETYHRAAPGGSGSTKCIGNYSPVLKVQLEAKRQGFSDVMYLDARENKYIEEVSSCNFFCVKGNTISTPALQGSILPGITRKSICEMAAARGFKVEERNVSIEEVMDADECFCTGTAVVVAPVGSITYKGKKAQFCDGKTGPVTQAMYDELTGIQQGRIPDERGWNVKVPKDFHL</sequence>
<evidence type="ECO:0000256" key="6">
    <source>
        <dbReference type="PIRSR" id="PIRSR006468-1"/>
    </source>
</evidence>
<accession>A0A1Y5IRN3</accession>
<keyword evidence="9" id="KW-0100">Branched-chain amino acid biosynthesis</keyword>
<dbReference type="PIRSF" id="PIRSF006468">
    <property type="entry name" value="BCAT1"/>
    <property type="match status" value="1"/>
</dbReference>
<evidence type="ECO:0000313" key="11">
    <source>
        <dbReference type="EMBL" id="OUS49655.1"/>
    </source>
</evidence>
<keyword evidence="5 8" id="KW-0663">Pyridoxal phosphate</keyword>
<dbReference type="eggNOG" id="KOG0975">
    <property type="taxonomic scope" value="Eukaryota"/>
</dbReference>
<dbReference type="NCBIfam" id="TIGR01123">
    <property type="entry name" value="ilvE_II"/>
    <property type="match status" value="1"/>
</dbReference>
<feature type="compositionally biased region" description="Low complexity" evidence="10">
    <location>
        <begin position="1"/>
        <end position="20"/>
    </location>
</feature>
<evidence type="ECO:0000256" key="9">
    <source>
        <dbReference type="RuleBase" id="RU004517"/>
    </source>
</evidence>
<protein>
    <recommendedName>
        <fullName evidence="9">Branched-chain-amino-acid aminotransferase</fullName>
        <ecNumber evidence="9">2.6.1.42</ecNumber>
    </recommendedName>
</protein>
<comment type="cofactor">
    <cofactor evidence="1 8">
        <name>pyridoxal 5'-phosphate</name>
        <dbReference type="ChEBI" id="CHEBI:597326"/>
    </cofactor>
</comment>
<dbReference type="InterPro" id="IPR043132">
    <property type="entry name" value="BCAT-like_C"/>
</dbReference>
<dbReference type="PANTHER" id="PTHR42825:SF2">
    <property type="entry name" value="BRANCHED-CHAIN-AMINO-ACID AMINOTRANSFERASE 3, CHLOROPLASTIC-RELATED"/>
    <property type="match status" value="1"/>
</dbReference>
<comment type="catalytic activity">
    <reaction evidence="9">
        <text>L-isoleucine + 2-oxoglutarate = (S)-3-methyl-2-oxopentanoate + L-glutamate</text>
        <dbReference type="Rhea" id="RHEA:24801"/>
        <dbReference type="ChEBI" id="CHEBI:16810"/>
        <dbReference type="ChEBI" id="CHEBI:29985"/>
        <dbReference type="ChEBI" id="CHEBI:35146"/>
        <dbReference type="ChEBI" id="CHEBI:58045"/>
        <dbReference type="EC" id="2.6.1.42"/>
    </reaction>
</comment>
<evidence type="ECO:0000256" key="5">
    <source>
        <dbReference type="ARBA" id="ARBA00022898"/>
    </source>
</evidence>
<dbReference type="Proteomes" id="UP000195557">
    <property type="component" value="Unassembled WGS sequence"/>
</dbReference>
<evidence type="ECO:0000256" key="1">
    <source>
        <dbReference type="ARBA" id="ARBA00001933"/>
    </source>
</evidence>
<comment type="similarity">
    <text evidence="2 7">Belongs to the class-IV pyridoxal-phosphate-dependent aminotransferase family.</text>
</comment>
<dbReference type="Gene3D" id="3.30.470.10">
    <property type="match status" value="1"/>
</dbReference>
<evidence type="ECO:0000256" key="7">
    <source>
        <dbReference type="RuleBase" id="RU004106"/>
    </source>
</evidence>
<evidence type="ECO:0000256" key="4">
    <source>
        <dbReference type="ARBA" id="ARBA00022679"/>
    </source>
</evidence>
<feature type="modified residue" description="N6-(pyridoxal phosphate)lysine" evidence="6">
    <location>
        <position position="225"/>
    </location>
</feature>
<dbReference type="PANTHER" id="PTHR42825">
    <property type="entry name" value="AMINO ACID AMINOTRANSFERASE"/>
    <property type="match status" value="1"/>
</dbReference>
<dbReference type="GO" id="GO:0009082">
    <property type="term" value="P:branched-chain amino acid biosynthetic process"/>
    <property type="evidence" value="ECO:0007669"/>
    <property type="project" value="UniProtKB-KW"/>
</dbReference>
<comment type="catalytic activity">
    <reaction evidence="9">
        <text>L-valine + 2-oxoglutarate = 3-methyl-2-oxobutanoate + L-glutamate</text>
        <dbReference type="Rhea" id="RHEA:24813"/>
        <dbReference type="ChEBI" id="CHEBI:11851"/>
        <dbReference type="ChEBI" id="CHEBI:16810"/>
        <dbReference type="ChEBI" id="CHEBI:29985"/>
        <dbReference type="ChEBI" id="CHEBI:57762"/>
        <dbReference type="EC" id="2.6.1.42"/>
    </reaction>
</comment>
<dbReference type="NCBIfam" id="NF009897">
    <property type="entry name" value="PRK13357.1"/>
    <property type="match status" value="1"/>
</dbReference>
<organism evidence="11">
    <name type="scientific">Ostreococcus tauri</name>
    <name type="common">Marine green alga</name>
    <dbReference type="NCBI Taxonomy" id="70448"/>
    <lineage>
        <taxon>Eukaryota</taxon>
        <taxon>Viridiplantae</taxon>
        <taxon>Chlorophyta</taxon>
        <taxon>Mamiellophyceae</taxon>
        <taxon>Mamiellales</taxon>
        <taxon>Bathycoccaceae</taxon>
        <taxon>Ostreococcus</taxon>
    </lineage>
</organism>
<dbReference type="GO" id="GO:0052656">
    <property type="term" value="F:L-isoleucine-2-oxoglutarate transaminase activity"/>
    <property type="evidence" value="ECO:0007669"/>
    <property type="project" value="RHEA"/>
</dbReference>
<proteinExistence type="inferred from homology"/>
<dbReference type="FunFam" id="3.20.10.10:FF:000003">
    <property type="entry name" value="Branched-chain-amino-acid aminotransferase"/>
    <property type="match status" value="1"/>
</dbReference>
<dbReference type="EC" id="2.6.1.42" evidence="9"/>
<dbReference type="InterPro" id="IPR043131">
    <property type="entry name" value="BCAT-like_N"/>
</dbReference>
<dbReference type="Pfam" id="PF01063">
    <property type="entry name" value="Aminotran_4"/>
    <property type="match status" value="1"/>
</dbReference>
<dbReference type="GO" id="GO:0052654">
    <property type="term" value="F:L-leucine-2-oxoglutarate transaminase activity"/>
    <property type="evidence" value="ECO:0007669"/>
    <property type="project" value="RHEA"/>
</dbReference>
<evidence type="ECO:0000256" key="3">
    <source>
        <dbReference type="ARBA" id="ARBA00022576"/>
    </source>
</evidence>
<feature type="region of interest" description="Disordered" evidence="10">
    <location>
        <begin position="1"/>
        <end position="38"/>
    </location>
</feature>
<dbReference type="InterPro" id="IPR033939">
    <property type="entry name" value="BCAT_family"/>
</dbReference>
<dbReference type="AlphaFoldDB" id="A0A1Y5IRN3"/>